<dbReference type="InterPro" id="IPR027417">
    <property type="entry name" value="P-loop_NTPase"/>
</dbReference>
<dbReference type="SUPFAM" id="SSF52540">
    <property type="entry name" value="P-loop containing nucleoside triphosphate hydrolases"/>
    <property type="match status" value="1"/>
</dbReference>
<name>A5ZWY1_9FIRM</name>
<accession>A5ZWY1</accession>
<dbReference type="InterPro" id="IPR003959">
    <property type="entry name" value="ATPase_AAA_core"/>
</dbReference>
<dbReference type="Proteomes" id="UP000006002">
    <property type="component" value="Unassembled WGS sequence"/>
</dbReference>
<proteinExistence type="predicted"/>
<dbReference type="GO" id="GO:0016887">
    <property type="term" value="F:ATP hydrolysis activity"/>
    <property type="evidence" value="ECO:0007669"/>
    <property type="project" value="InterPro"/>
</dbReference>
<dbReference type="RefSeq" id="WP_005424062.1">
    <property type="nucleotide sequence ID" value="NZ_DS264308.1"/>
</dbReference>
<dbReference type="PANTHER" id="PTHR40396">
    <property type="entry name" value="ATPASE-LIKE PROTEIN"/>
    <property type="match status" value="1"/>
</dbReference>
<gene>
    <name evidence="2" type="ORF">RUMOBE_03525</name>
</gene>
<dbReference type="eggNOG" id="COG1106">
    <property type="taxonomic scope" value="Bacteria"/>
</dbReference>
<dbReference type="Pfam" id="PF13304">
    <property type="entry name" value="AAA_21"/>
    <property type="match status" value="1"/>
</dbReference>
<protein>
    <recommendedName>
        <fullName evidence="1">ATPase AAA-type core domain-containing protein</fullName>
    </recommendedName>
</protein>
<sequence>MLIKFSIENYLSFNQKQTFSMEAGKTRKYSDRIYKDKQLKLTKCEAIFGANASGKSNLTEAFDFIQTMVLNGLPNGFTNKYFRQNPSNQSKPSSFEIELLLDGKRMVYGFSILLKTGSIQSEYLYELTTNNLHKLLFTRNLLDASFVVGDYFQDSNGIEKLEMYGEDSIADSELLFLSIINHGKAKMYEDTPELKILKKVYYWFGKHLTVSNPNSILTGYPYFSNSNLTEIANLLNALGTGISDLKIVEVPVEIIKTKIPDKLFNKIISDLEKRKAKSKTAPSPIMLRSYKEFYTFELNEENDLIIKTIEFSHEKKSIYFNLKEESDGTARLLDLIEILLKVSDDHIFVIDEIDRCLHPAMTTRIIELFLQMASERNTQLIITSHESRLLAAEILRNDEICFILKNSDGESILNPLEKYQLRADKKVYAAMFDGTLKNVLPFYNKEKYKIFLHKTECKFLQTTYAKTMSLHKTVDKAHSDAVGFSYIKMVLES</sequence>
<comment type="caution">
    <text evidence="2">The sequence shown here is derived from an EMBL/GenBank/DDBJ whole genome shotgun (WGS) entry which is preliminary data.</text>
</comment>
<evidence type="ECO:0000259" key="1">
    <source>
        <dbReference type="Pfam" id="PF13304"/>
    </source>
</evidence>
<evidence type="ECO:0000313" key="3">
    <source>
        <dbReference type="Proteomes" id="UP000006002"/>
    </source>
</evidence>
<reference evidence="2 3" key="1">
    <citation type="submission" date="2007-03" db="EMBL/GenBank/DDBJ databases">
        <authorList>
            <person name="Fulton L."/>
            <person name="Clifton S."/>
            <person name="Fulton B."/>
            <person name="Xu J."/>
            <person name="Minx P."/>
            <person name="Pepin K.H."/>
            <person name="Johnson M."/>
            <person name="Thiruvilangam P."/>
            <person name="Bhonagiri V."/>
            <person name="Nash W.E."/>
            <person name="Mardis E.R."/>
            <person name="Wilson R.K."/>
        </authorList>
    </citation>
    <scope>NUCLEOTIDE SEQUENCE [LARGE SCALE GENOMIC DNA]</scope>
    <source>
        <strain evidence="2 3">ATCC 29174</strain>
    </source>
</reference>
<dbReference type="EMBL" id="AAVO02000022">
    <property type="protein sequence ID" value="EDM85862.1"/>
    <property type="molecule type" value="Genomic_DNA"/>
</dbReference>
<evidence type="ECO:0000313" key="2">
    <source>
        <dbReference type="EMBL" id="EDM85862.1"/>
    </source>
</evidence>
<reference evidence="2 3" key="2">
    <citation type="submission" date="2007-04" db="EMBL/GenBank/DDBJ databases">
        <title>Draft genome sequence of Ruminococcus obeum (ATCC 29174).</title>
        <authorList>
            <person name="Sudarsanam P."/>
            <person name="Ley R."/>
            <person name="Guruge J."/>
            <person name="Turnbaugh P.J."/>
            <person name="Mahowald M."/>
            <person name="Liep D."/>
            <person name="Gordon J."/>
        </authorList>
    </citation>
    <scope>NUCLEOTIDE SEQUENCE [LARGE SCALE GENOMIC DNA]</scope>
    <source>
        <strain evidence="2 3">ATCC 29174</strain>
    </source>
</reference>
<organism evidence="2 3">
    <name type="scientific">Blautia obeum ATCC 29174</name>
    <dbReference type="NCBI Taxonomy" id="411459"/>
    <lineage>
        <taxon>Bacteria</taxon>
        <taxon>Bacillati</taxon>
        <taxon>Bacillota</taxon>
        <taxon>Clostridia</taxon>
        <taxon>Lachnospirales</taxon>
        <taxon>Lachnospiraceae</taxon>
        <taxon>Blautia</taxon>
    </lineage>
</organism>
<dbReference type="HOGENOM" id="CLU_046693_2_0_9"/>
<dbReference type="PANTHER" id="PTHR40396:SF1">
    <property type="entry name" value="ATPASE AAA-TYPE CORE DOMAIN-CONTAINING PROTEIN"/>
    <property type="match status" value="1"/>
</dbReference>
<feature type="domain" description="ATPase AAA-type core" evidence="1">
    <location>
        <begin position="46"/>
        <end position="390"/>
    </location>
</feature>
<dbReference type="AlphaFoldDB" id="A5ZWY1"/>
<dbReference type="GO" id="GO:0005524">
    <property type="term" value="F:ATP binding"/>
    <property type="evidence" value="ECO:0007669"/>
    <property type="project" value="InterPro"/>
</dbReference>
<dbReference type="Gene3D" id="3.40.50.300">
    <property type="entry name" value="P-loop containing nucleotide triphosphate hydrolases"/>
    <property type="match status" value="1"/>
</dbReference>